<keyword evidence="1" id="KW-0472">Membrane</keyword>
<reference evidence="2" key="1">
    <citation type="submission" date="2017-11" db="EMBL/GenBank/DDBJ databases">
        <authorList>
            <person name="Kajale S.C."/>
            <person name="Sharma A."/>
        </authorList>
    </citation>
    <scope>NUCLEOTIDE SEQUENCE</scope>
    <source>
        <strain evidence="2">LS1_42</strain>
    </source>
</reference>
<feature type="transmembrane region" description="Helical" evidence="1">
    <location>
        <begin position="66"/>
        <end position="86"/>
    </location>
</feature>
<evidence type="ECO:0000313" key="3">
    <source>
        <dbReference type="Proteomes" id="UP000766904"/>
    </source>
</evidence>
<dbReference type="OrthoDB" id="378730at2157"/>
<proteinExistence type="predicted"/>
<evidence type="ECO:0000313" key="2">
    <source>
        <dbReference type="EMBL" id="TYL38455.1"/>
    </source>
</evidence>
<accession>A0A8J8TRZ3</accession>
<feature type="transmembrane region" description="Helical" evidence="1">
    <location>
        <begin position="92"/>
        <end position="111"/>
    </location>
</feature>
<keyword evidence="1" id="KW-1133">Transmembrane helix</keyword>
<dbReference type="AlphaFoldDB" id="A0A8J8TRZ3"/>
<keyword evidence="3" id="KW-1185">Reference proteome</keyword>
<keyword evidence="1" id="KW-0812">Transmembrane</keyword>
<evidence type="ECO:0000256" key="1">
    <source>
        <dbReference type="SAM" id="Phobius"/>
    </source>
</evidence>
<protein>
    <submittedName>
        <fullName evidence="2">Uncharacterized protein</fullName>
    </submittedName>
</protein>
<gene>
    <name evidence="2" type="ORF">CV102_11670</name>
</gene>
<sequence length="150" mass="15339">MARFQRRFALVLGVGILLSSVAVLALADPASWPSIVGAVLFCVAGAAFVCSATTDRIRVAGRTIRWQQLNGGGTILLAIGWLFTAVPTIGSSPLFTLAAVVGALSLVFFGVQALTDGPHVDLEGSPSRTRLGAVLVLVVVSVGLGVALAI</sequence>
<dbReference type="Pfam" id="PF25957">
    <property type="entry name" value="DUF7994"/>
    <property type="match status" value="1"/>
</dbReference>
<feature type="transmembrane region" description="Helical" evidence="1">
    <location>
        <begin position="131"/>
        <end position="149"/>
    </location>
</feature>
<organism evidence="2 3">
    <name type="scientific">Natronococcus pandeyae</name>
    <dbReference type="NCBI Taxonomy" id="2055836"/>
    <lineage>
        <taxon>Archaea</taxon>
        <taxon>Methanobacteriati</taxon>
        <taxon>Methanobacteriota</taxon>
        <taxon>Stenosarchaea group</taxon>
        <taxon>Halobacteria</taxon>
        <taxon>Halobacteriales</taxon>
        <taxon>Natrialbaceae</taxon>
        <taxon>Natronococcus</taxon>
    </lineage>
</organism>
<dbReference type="Proteomes" id="UP000766904">
    <property type="component" value="Unassembled WGS sequence"/>
</dbReference>
<name>A0A8J8TRZ3_9EURY</name>
<dbReference type="EMBL" id="PHNJ01000005">
    <property type="protein sequence ID" value="TYL38455.1"/>
    <property type="molecule type" value="Genomic_DNA"/>
</dbReference>
<dbReference type="InterPro" id="IPR058307">
    <property type="entry name" value="DUF7994"/>
</dbReference>
<dbReference type="RefSeq" id="WP_148858156.1">
    <property type="nucleotide sequence ID" value="NZ_PHNJ01000005.1"/>
</dbReference>
<feature type="transmembrane region" description="Helical" evidence="1">
    <location>
        <begin position="35"/>
        <end position="54"/>
    </location>
</feature>
<comment type="caution">
    <text evidence="2">The sequence shown here is derived from an EMBL/GenBank/DDBJ whole genome shotgun (WGS) entry which is preliminary data.</text>
</comment>